<accession>X0TDW4</accession>
<protein>
    <submittedName>
        <fullName evidence="1">Uncharacterized protein</fullName>
    </submittedName>
</protein>
<comment type="caution">
    <text evidence="1">The sequence shown here is derived from an EMBL/GenBank/DDBJ whole genome shotgun (WGS) entry which is preliminary data.</text>
</comment>
<reference evidence="1" key="1">
    <citation type="journal article" date="2014" name="Front. Microbiol.">
        <title>High frequency of phylogenetically diverse reductive dehalogenase-homologous genes in deep subseafloor sedimentary metagenomes.</title>
        <authorList>
            <person name="Kawai M."/>
            <person name="Futagami T."/>
            <person name="Toyoda A."/>
            <person name="Takaki Y."/>
            <person name="Nishi S."/>
            <person name="Hori S."/>
            <person name="Arai W."/>
            <person name="Tsubouchi T."/>
            <person name="Morono Y."/>
            <person name="Uchiyama I."/>
            <person name="Ito T."/>
            <person name="Fujiyama A."/>
            <person name="Inagaki F."/>
            <person name="Takami H."/>
        </authorList>
    </citation>
    <scope>NUCLEOTIDE SEQUENCE</scope>
    <source>
        <strain evidence="1">Expedition CK06-06</strain>
    </source>
</reference>
<gene>
    <name evidence="1" type="ORF">S01H1_02291</name>
</gene>
<dbReference type="AlphaFoldDB" id="X0TDW4"/>
<feature type="non-terminal residue" evidence="1">
    <location>
        <position position="1"/>
    </location>
</feature>
<dbReference type="EMBL" id="BARS01001087">
    <property type="protein sequence ID" value="GAF85466.1"/>
    <property type="molecule type" value="Genomic_DNA"/>
</dbReference>
<proteinExistence type="predicted"/>
<sequence length="180" mass="21327">KKWISRWFSDFFIMELFKDTAHERQFGDIIDTYRLYMPDIAESLKEIWNNFLNCTKFMRQIQNDKNRVEDNHDLGFWCVNFFDTAATPTVERLRHLAELTREYLAAPKQAETKEKRPQDVLNKQVGKLLRTSGSDISASEIARILNENYVGVYKPITPSLVGKTEDWKKHREKKKSHRKS</sequence>
<name>X0TDW4_9ZZZZ</name>
<organism evidence="1">
    <name type="scientific">marine sediment metagenome</name>
    <dbReference type="NCBI Taxonomy" id="412755"/>
    <lineage>
        <taxon>unclassified sequences</taxon>
        <taxon>metagenomes</taxon>
        <taxon>ecological metagenomes</taxon>
    </lineage>
</organism>
<evidence type="ECO:0000313" key="1">
    <source>
        <dbReference type="EMBL" id="GAF85466.1"/>
    </source>
</evidence>